<name>A0ACB9BTF1_9ASTR</name>
<proteinExistence type="predicted"/>
<dbReference type="EMBL" id="CM042039">
    <property type="protein sequence ID" value="KAI3725326.1"/>
    <property type="molecule type" value="Genomic_DNA"/>
</dbReference>
<protein>
    <submittedName>
        <fullName evidence="1">Uncharacterized protein</fullName>
    </submittedName>
</protein>
<evidence type="ECO:0000313" key="1">
    <source>
        <dbReference type="EMBL" id="KAI3725326.1"/>
    </source>
</evidence>
<evidence type="ECO:0000313" key="2">
    <source>
        <dbReference type="Proteomes" id="UP001056120"/>
    </source>
</evidence>
<organism evidence="1 2">
    <name type="scientific">Smallanthus sonchifolius</name>
    <dbReference type="NCBI Taxonomy" id="185202"/>
    <lineage>
        <taxon>Eukaryota</taxon>
        <taxon>Viridiplantae</taxon>
        <taxon>Streptophyta</taxon>
        <taxon>Embryophyta</taxon>
        <taxon>Tracheophyta</taxon>
        <taxon>Spermatophyta</taxon>
        <taxon>Magnoliopsida</taxon>
        <taxon>eudicotyledons</taxon>
        <taxon>Gunneridae</taxon>
        <taxon>Pentapetalae</taxon>
        <taxon>asterids</taxon>
        <taxon>campanulids</taxon>
        <taxon>Asterales</taxon>
        <taxon>Asteraceae</taxon>
        <taxon>Asteroideae</taxon>
        <taxon>Heliantheae alliance</taxon>
        <taxon>Millerieae</taxon>
        <taxon>Smallanthus</taxon>
    </lineage>
</organism>
<reference evidence="1 2" key="2">
    <citation type="journal article" date="2022" name="Mol. Ecol. Resour.">
        <title>The genomes of chicory, endive, great burdock and yacon provide insights into Asteraceae paleo-polyploidization history and plant inulin production.</title>
        <authorList>
            <person name="Fan W."/>
            <person name="Wang S."/>
            <person name="Wang H."/>
            <person name="Wang A."/>
            <person name="Jiang F."/>
            <person name="Liu H."/>
            <person name="Zhao H."/>
            <person name="Xu D."/>
            <person name="Zhang Y."/>
        </authorList>
    </citation>
    <scope>NUCLEOTIDE SEQUENCE [LARGE SCALE GENOMIC DNA]</scope>
    <source>
        <strain evidence="2">cv. Yunnan</strain>
        <tissue evidence="1">Leaves</tissue>
    </source>
</reference>
<gene>
    <name evidence="1" type="ORF">L1987_65110</name>
</gene>
<reference evidence="2" key="1">
    <citation type="journal article" date="2022" name="Mol. Ecol. Resour.">
        <title>The genomes of chicory, endive, great burdock and yacon provide insights into Asteraceae palaeo-polyploidization history and plant inulin production.</title>
        <authorList>
            <person name="Fan W."/>
            <person name="Wang S."/>
            <person name="Wang H."/>
            <person name="Wang A."/>
            <person name="Jiang F."/>
            <person name="Liu H."/>
            <person name="Zhao H."/>
            <person name="Xu D."/>
            <person name="Zhang Y."/>
        </authorList>
    </citation>
    <scope>NUCLEOTIDE SEQUENCE [LARGE SCALE GENOMIC DNA]</scope>
    <source>
        <strain evidence="2">cv. Yunnan</strain>
    </source>
</reference>
<sequence>MVGIVVLAADQEADSYNTIVEVVIPPNGTVDKLQHDAVAPTVAQTSAPTLDTLHEVVVMRFDTVPHDDIEADVTQTSTTKDTDTLPHDLTDQKGKPKRRLNKPKKFRT</sequence>
<keyword evidence="2" id="KW-1185">Reference proteome</keyword>
<comment type="caution">
    <text evidence="1">The sequence shown here is derived from an EMBL/GenBank/DDBJ whole genome shotgun (WGS) entry which is preliminary data.</text>
</comment>
<accession>A0ACB9BTF1</accession>
<dbReference type="Proteomes" id="UP001056120">
    <property type="component" value="Linkage Group LG22"/>
</dbReference>